<reference evidence="2" key="1">
    <citation type="submission" date="2018-05" db="EMBL/GenBank/DDBJ databases">
        <authorList>
            <person name="Lanie J.A."/>
            <person name="Ng W.-L."/>
            <person name="Kazmierczak K.M."/>
            <person name="Andrzejewski T.M."/>
            <person name="Davidsen T.M."/>
            <person name="Wayne K.J."/>
            <person name="Tettelin H."/>
            <person name="Glass J.I."/>
            <person name="Rusch D."/>
            <person name="Podicherti R."/>
            <person name="Tsui H.-C.T."/>
            <person name="Winkler M.E."/>
        </authorList>
    </citation>
    <scope>NUCLEOTIDE SEQUENCE</scope>
</reference>
<organism evidence="2">
    <name type="scientific">marine metagenome</name>
    <dbReference type="NCBI Taxonomy" id="408172"/>
    <lineage>
        <taxon>unclassified sequences</taxon>
        <taxon>metagenomes</taxon>
        <taxon>ecological metagenomes</taxon>
    </lineage>
</organism>
<dbReference type="EMBL" id="UINC01098860">
    <property type="protein sequence ID" value="SVC57693.1"/>
    <property type="molecule type" value="Genomic_DNA"/>
</dbReference>
<sequence length="45" mass="5303">MSDKSQYKNLHHRRPENTDKKYQNSSLCPRCLCIDRSAKTDEFGT</sequence>
<gene>
    <name evidence="2" type="ORF">METZ01_LOCUS310547</name>
</gene>
<feature type="region of interest" description="Disordered" evidence="1">
    <location>
        <begin position="1"/>
        <end position="24"/>
    </location>
</feature>
<evidence type="ECO:0000256" key="1">
    <source>
        <dbReference type="SAM" id="MobiDB-lite"/>
    </source>
</evidence>
<evidence type="ECO:0000313" key="2">
    <source>
        <dbReference type="EMBL" id="SVC57693.1"/>
    </source>
</evidence>
<dbReference type="AlphaFoldDB" id="A0A382N933"/>
<name>A0A382N933_9ZZZZ</name>
<protein>
    <submittedName>
        <fullName evidence="2">Uncharacterized protein</fullName>
    </submittedName>
</protein>
<proteinExistence type="predicted"/>
<accession>A0A382N933</accession>